<evidence type="ECO:0000256" key="10">
    <source>
        <dbReference type="ARBA" id="ARBA00049406"/>
    </source>
</evidence>
<comment type="cofactor">
    <cofactor evidence="1 11">
        <name>[4Fe-4S] cluster</name>
        <dbReference type="ChEBI" id="CHEBI:49883"/>
    </cofactor>
</comment>
<dbReference type="PANTHER" id="PTHR30182:SF1">
    <property type="entry name" value="L-SERINE DEHYDRATASE 1"/>
    <property type="match status" value="1"/>
</dbReference>
<sequence length="455" mass="47441">MISAFDLFKIGIGPSSSHTVGPMRAAHLFTGGMKQAGQLSSVARLRVTLYGSLAWTGKGHATDKAVVLGLAGELPETVDPDHADTLVAEISTCGALKLEGRNIAFAPAEDIVFDRETAPPRHPNTLAFEAFNAVGALVAAERWCSVGGGFVTREDEPAALGAITTQVPYLFANAVDLLRISQETGLTIAEIVRANEVALRPAAEVLAHVDRVIATMMAAIDRGLQGEGVLPGALKVPRRARALRKRLEADTSRNDLAPHEKMDWVSLFAMAVNEENAAGGRVVTAPTNGAAGVIPAVLRYYSDMCPGASHEGMRNFIFTATAIGGLFKTNASISGAEVGCQGEVGVASSMAAAGLAAARGCTNAQVENAAEIAMEHHLGMTCDPVGGLVQIPCIERNAFGAIKAISAASLARRGDGSHIVSLDQVIATMRQTGADMNTKYKETSLGGLAANFIEC</sequence>
<evidence type="ECO:0000256" key="3">
    <source>
        <dbReference type="ARBA" id="ARBA00008636"/>
    </source>
</evidence>
<keyword evidence="7 11" id="KW-0408">Iron</keyword>
<dbReference type="SUPFAM" id="SSF143548">
    <property type="entry name" value="Serine metabolism enzymes domain"/>
    <property type="match status" value="1"/>
</dbReference>
<accession>A0A0D6PIU2</accession>
<dbReference type="Pfam" id="PF03315">
    <property type="entry name" value="SDH_beta"/>
    <property type="match status" value="1"/>
</dbReference>
<gene>
    <name evidence="14" type="ORF">Aam_110_005</name>
</gene>
<reference evidence="14 15" key="1">
    <citation type="submission" date="2012-11" db="EMBL/GenBank/DDBJ databases">
        <title>Whole genome sequence of Acidocella aminolytica 101 = DSM 11237.</title>
        <authorList>
            <person name="Azuma Y."/>
            <person name="Higashiura N."/>
            <person name="Hirakawa H."/>
            <person name="Matsushita K."/>
        </authorList>
    </citation>
    <scope>NUCLEOTIDE SEQUENCE [LARGE SCALE GENOMIC DNA]</scope>
    <source>
        <strain evidence="15">101 / DSM 11237</strain>
    </source>
</reference>
<keyword evidence="9 11" id="KW-0456">Lyase</keyword>
<dbReference type="InterPro" id="IPR005130">
    <property type="entry name" value="Ser_deHydtase-like_asu"/>
</dbReference>
<dbReference type="GO" id="GO:0009063">
    <property type="term" value="P:amino acid catabolic process"/>
    <property type="evidence" value="ECO:0007669"/>
    <property type="project" value="UniProtKB-ARBA"/>
</dbReference>
<evidence type="ECO:0000259" key="12">
    <source>
        <dbReference type="Pfam" id="PF03313"/>
    </source>
</evidence>
<name>A0A0D6PIU2_9PROT</name>
<dbReference type="STRING" id="1120923.SAMN02746095_02412"/>
<evidence type="ECO:0000256" key="2">
    <source>
        <dbReference type="ARBA" id="ARBA00004742"/>
    </source>
</evidence>
<evidence type="ECO:0000313" key="15">
    <source>
        <dbReference type="Proteomes" id="UP000032668"/>
    </source>
</evidence>
<comment type="catalytic activity">
    <reaction evidence="10 11">
        <text>L-serine = pyruvate + NH4(+)</text>
        <dbReference type="Rhea" id="RHEA:19169"/>
        <dbReference type="ChEBI" id="CHEBI:15361"/>
        <dbReference type="ChEBI" id="CHEBI:28938"/>
        <dbReference type="ChEBI" id="CHEBI:33384"/>
        <dbReference type="EC" id="4.3.1.17"/>
    </reaction>
</comment>
<dbReference type="InterPro" id="IPR029009">
    <property type="entry name" value="ASB_dom_sf"/>
</dbReference>
<dbReference type="Pfam" id="PF03313">
    <property type="entry name" value="SDH_alpha"/>
    <property type="match status" value="1"/>
</dbReference>
<dbReference type="Proteomes" id="UP000032668">
    <property type="component" value="Unassembled WGS sequence"/>
</dbReference>
<dbReference type="GO" id="GO:0046872">
    <property type="term" value="F:metal ion binding"/>
    <property type="evidence" value="ECO:0007669"/>
    <property type="project" value="UniProtKB-KW"/>
</dbReference>
<dbReference type="RefSeq" id="WP_048880057.1">
    <property type="nucleotide sequence ID" value="NZ_BANC01000108.1"/>
</dbReference>
<dbReference type="EC" id="4.3.1.17" evidence="11"/>
<organism evidence="14 15">
    <name type="scientific">Acidocella aminolytica 101 = DSM 11237</name>
    <dbReference type="NCBI Taxonomy" id="1120923"/>
    <lineage>
        <taxon>Bacteria</taxon>
        <taxon>Pseudomonadati</taxon>
        <taxon>Pseudomonadota</taxon>
        <taxon>Alphaproteobacteria</taxon>
        <taxon>Acetobacterales</taxon>
        <taxon>Acidocellaceae</taxon>
        <taxon>Acidocella</taxon>
    </lineage>
</organism>
<comment type="caution">
    <text evidence="14">The sequence shown here is derived from an EMBL/GenBank/DDBJ whole genome shotgun (WGS) entry which is preliminary data.</text>
</comment>
<dbReference type="GO" id="GO:0006094">
    <property type="term" value="P:gluconeogenesis"/>
    <property type="evidence" value="ECO:0007669"/>
    <property type="project" value="UniProtKB-KW"/>
</dbReference>
<comment type="pathway">
    <text evidence="2">Carbohydrate biosynthesis; gluconeogenesis.</text>
</comment>
<evidence type="ECO:0000256" key="8">
    <source>
        <dbReference type="ARBA" id="ARBA00023014"/>
    </source>
</evidence>
<dbReference type="InterPro" id="IPR005131">
    <property type="entry name" value="Ser_deHydtase_bsu"/>
</dbReference>
<dbReference type="Gene3D" id="3.30.1330.90">
    <property type="entry name" value="D-3-phosphoglycerate dehydrogenase, domain 3"/>
    <property type="match status" value="1"/>
</dbReference>
<dbReference type="EMBL" id="BANC01000108">
    <property type="protein sequence ID" value="GAN81670.1"/>
    <property type="molecule type" value="Genomic_DNA"/>
</dbReference>
<feature type="domain" description="Serine dehydratase beta chain" evidence="13">
    <location>
        <begin position="3"/>
        <end position="155"/>
    </location>
</feature>
<proteinExistence type="inferred from homology"/>
<evidence type="ECO:0000256" key="1">
    <source>
        <dbReference type="ARBA" id="ARBA00001966"/>
    </source>
</evidence>
<dbReference type="NCBIfam" id="TIGR00720">
    <property type="entry name" value="sda_mono"/>
    <property type="match status" value="1"/>
</dbReference>
<evidence type="ECO:0000256" key="4">
    <source>
        <dbReference type="ARBA" id="ARBA00022432"/>
    </source>
</evidence>
<dbReference type="InterPro" id="IPR004644">
    <property type="entry name" value="Fe-S_L-Ser_mono"/>
</dbReference>
<keyword evidence="5 11" id="KW-0004">4Fe-4S</keyword>
<evidence type="ECO:0000256" key="11">
    <source>
        <dbReference type="RuleBase" id="RU366059"/>
    </source>
</evidence>
<evidence type="ECO:0000256" key="6">
    <source>
        <dbReference type="ARBA" id="ARBA00022723"/>
    </source>
</evidence>
<dbReference type="InterPro" id="IPR051318">
    <property type="entry name" value="Fe-S_L-Ser"/>
</dbReference>
<dbReference type="OrthoDB" id="9805537at2"/>
<evidence type="ECO:0000256" key="5">
    <source>
        <dbReference type="ARBA" id="ARBA00022485"/>
    </source>
</evidence>
<feature type="domain" description="Serine dehydratase-like alpha subunit" evidence="12">
    <location>
        <begin position="183"/>
        <end position="449"/>
    </location>
</feature>
<dbReference type="GO" id="GO:0003941">
    <property type="term" value="F:L-serine ammonia-lyase activity"/>
    <property type="evidence" value="ECO:0007669"/>
    <property type="project" value="UniProtKB-UniRule"/>
</dbReference>
<dbReference type="GO" id="GO:0051539">
    <property type="term" value="F:4 iron, 4 sulfur cluster binding"/>
    <property type="evidence" value="ECO:0007669"/>
    <property type="project" value="UniProtKB-UniRule"/>
</dbReference>
<keyword evidence="8 11" id="KW-0411">Iron-sulfur</keyword>
<evidence type="ECO:0000256" key="9">
    <source>
        <dbReference type="ARBA" id="ARBA00023239"/>
    </source>
</evidence>
<keyword evidence="4 11" id="KW-0312">Gluconeogenesis</keyword>
<dbReference type="PANTHER" id="PTHR30182">
    <property type="entry name" value="L-SERINE DEHYDRATASE"/>
    <property type="match status" value="1"/>
</dbReference>
<dbReference type="FunFam" id="3.30.1330.90:FF:000001">
    <property type="entry name" value="L-serine ammonia-lyase 1"/>
    <property type="match status" value="1"/>
</dbReference>
<comment type="similarity">
    <text evidence="3 11">Belongs to the iron-sulfur dependent L-serine dehydratase family.</text>
</comment>
<protein>
    <recommendedName>
        <fullName evidence="11">L-serine dehydratase</fullName>
        <ecNumber evidence="11">4.3.1.17</ecNumber>
    </recommendedName>
</protein>
<keyword evidence="6 11" id="KW-0479">Metal-binding</keyword>
<keyword evidence="15" id="KW-1185">Reference proteome</keyword>
<dbReference type="AlphaFoldDB" id="A0A0D6PIU2"/>
<evidence type="ECO:0000256" key="7">
    <source>
        <dbReference type="ARBA" id="ARBA00023004"/>
    </source>
</evidence>
<evidence type="ECO:0000259" key="13">
    <source>
        <dbReference type="Pfam" id="PF03315"/>
    </source>
</evidence>
<evidence type="ECO:0000313" key="14">
    <source>
        <dbReference type="EMBL" id="GAN81670.1"/>
    </source>
</evidence>